<dbReference type="RefSeq" id="WP_309483517.1">
    <property type="nucleotide sequence ID" value="NZ_CP133720.1"/>
</dbReference>
<name>A0ABY9RLF2_9BURK</name>
<proteinExistence type="predicted"/>
<evidence type="ECO:0000313" key="1">
    <source>
        <dbReference type="EMBL" id="WMW82040.1"/>
    </source>
</evidence>
<reference evidence="1" key="1">
    <citation type="submission" date="2023-09" db="EMBL/GenBank/DDBJ databases">
        <title>Undibacterium sp. 20NA77.5 isolated from freshwater.</title>
        <authorList>
            <person name="Le V."/>
            <person name="Ko S.-R."/>
            <person name="Ahn C.-Y."/>
            <person name="Oh H.-M."/>
        </authorList>
    </citation>
    <scope>NUCLEOTIDE SEQUENCE</scope>
    <source>
        <strain evidence="1">20NA77.5</strain>
    </source>
</reference>
<evidence type="ECO:0000313" key="2">
    <source>
        <dbReference type="Proteomes" id="UP001181355"/>
    </source>
</evidence>
<sequence length="267" mass="30230">MDKRALKILFDSYWSPQGWKPDAKRGPSSEDFAYAKSKRLMFDPIELNHDRILKQLSNSIERLNRRKVADAFLASLSTRRLDWRSALGSYAVFQHLPPHTAQINEHRCSVCGVYLHEHTADLNVLNFERFKWGGVRHTQVIYAAFDLGLLLESPIPTPTAEDIQLFRTMLSAINAAPSNLTSAALQSHFAKVLKSNKAERDVIVAILGFCGILGTHAHPGFSDAFVPSDKRDIPDRHFVDMPYPACWWRGDAGINQTKLEEYFGHVL</sequence>
<organism evidence="1 2">
    <name type="scientific">Undibacterium cyanobacteriorum</name>
    <dbReference type="NCBI Taxonomy" id="3073561"/>
    <lineage>
        <taxon>Bacteria</taxon>
        <taxon>Pseudomonadati</taxon>
        <taxon>Pseudomonadota</taxon>
        <taxon>Betaproteobacteria</taxon>
        <taxon>Burkholderiales</taxon>
        <taxon>Oxalobacteraceae</taxon>
        <taxon>Undibacterium</taxon>
    </lineage>
</organism>
<keyword evidence="2" id="KW-1185">Reference proteome</keyword>
<protein>
    <submittedName>
        <fullName evidence="1">Uncharacterized protein</fullName>
    </submittedName>
</protein>
<dbReference type="EMBL" id="CP133720">
    <property type="protein sequence ID" value="WMW82040.1"/>
    <property type="molecule type" value="Genomic_DNA"/>
</dbReference>
<accession>A0ABY9RLF2</accession>
<dbReference type="Proteomes" id="UP001181355">
    <property type="component" value="Chromosome"/>
</dbReference>
<gene>
    <name evidence="1" type="ORF">RF679_07065</name>
</gene>